<accession>A0A9P4L4R4</accession>
<dbReference type="RefSeq" id="XP_040784353.1">
    <property type="nucleotide sequence ID" value="XM_040931265.1"/>
</dbReference>
<gene>
    <name evidence="2" type="ORF">K460DRAFT_344981</name>
</gene>
<dbReference type="EMBL" id="ML976618">
    <property type="protein sequence ID" value="KAF1841790.1"/>
    <property type="molecule type" value="Genomic_DNA"/>
</dbReference>
<evidence type="ECO:0008006" key="4">
    <source>
        <dbReference type="Google" id="ProtNLM"/>
    </source>
</evidence>
<dbReference type="Proteomes" id="UP000800039">
    <property type="component" value="Unassembled WGS sequence"/>
</dbReference>
<keyword evidence="3" id="KW-1185">Reference proteome</keyword>
<organism evidence="2 3">
    <name type="scientific">Cucurbitaria berberidis CBS 394.84</name>
    <dbReference type="NCBI Taxonomy" id="1168544"/>
    <lineage>
        <taxon>Eukaryota</taxon>
        <taxon>Fungi</taxon>
        <taxon>Dikarya</taxon>
        <taxon>Ascomycota</taxon>
        <taxon>Pezizomycotina</taxon>
        <taxon>Dothideomycetes</taxon>
        <taxon>Pleosporomycetidae</taxon>
        <taxon>Pleosporales</taxon>
        <taxon>Pleosporineae</taxon>
        <taxon>Cucurbitariaceae</taxon>
        <taxon>Cucurbitaria</taxon>
    </lineage>
</organism>
<dbReference type="OrthoDB" id="3796222at2759"/>
<feature type="region of interest" description="Disordered" evidence="1">
    <location>
        <begin position="1"/>
        <end position="24"/>
    </location>
</feature>
<evidence type="ECO:0000313" key="2">
    <source>
        <dbReference type="EMBL" id="KAF1841790.1"/>
    </source>
</evidence>
<reference evidence="2" key="1">
    <citation type="submission" date="2020-01" db="EMBL/GenBank/DDBJ databases">
        <authorList>
            <consortium name="DOE Joint Genome Institute"/>
            <person name="Haridas S."/>
            <person name="Albert R."/>
            <person name="Binder M."/>
            <person name="Bloem J."/>
            <person name="Labutti K."/>
            <person name="Salamov A."/>
            <person name="Andreopoulos B."/>
            <person name="Baker S.E."/>
            <person name="Barry K."/>
            <person name="Bills G."/>
            <person name="Bluhm B.H."/>
            <person name="Cannon C."/>
            <person name="Castanera R."/>
            <person name="Culley D.E."/>
            <person name="Daum C."/>
            <person name="Ezra D."/>
            <person name="Gonzalez J.B."/>
            <person name="Henrissat B."/>
            <person name="Kuo A."/>
            <person name="Liang C."/>
            <person name="Lipzen A."/>
            <person name="Lutzoni F."/>
            <person name="Magnuson J."/>
            <person name="Mondo S."/>
            <person name="Nolan M."/>
            <person name="Ohm R."/>
            <person name="Pangilinan J."/>
            <person name="Park H.-J."/>
            <person name="Ramirez L."/>
            <person name="Alfaro M."/>
            <person name="Sun H."/>
            <person name="Tritt A."/>
            <person name="Yoshinaga Y."/>
            <person name="Zwiers L.-H."/>
            <person name="Turgeon B.G."/>
            <person name="Goodwin S.B."/>
            <person name="Spatafora J.W."/>
            <person name="Crous P.W."/>
            <person name="Grigoriev I.V."/>
        </authorList>
    </citation>
    <scope>NUCLEOTIDE SEQUENCE</scope>
    <source>
        <strain evidence="2">CBS 394.84</strain>
    </source>
</reference>
<comment type="caution">
    <text evidence="2">The sequence shown here is derived from an EMBL/GenBank/DDBJ whole genome shotgun (WGS) entry which is preliminary data.</text>
</comment>
<evidence type="ECO:0000256" key="1">
    <source>
        <dbReference type="SAM" id="MobiDB-lite"/>
    </source>
</evidence>
<proteinExistence type="predicted"/>
<dbReference type="GeneID" id="63848517"/>
<feature type="compositionally biased region" description="Low complexity" evidence="1">
    <location>
        <begin position="1"/>
        <end position="20"/>
    </location>
</feature>
<sequence length="477" mass="54858">MSSPSSQTRTSPSRKTPRNPSNKHWVQEQQRRAFLHHLTQWSSNHDSSAHFQGKISIFPDSQVAARIGLGQSVACILTENTFTDARKKIIIRLFPPQENPTSKGRNLGHHRRHDSMEPFRSELNFSEWQRGVPGDTKDDGEHKKVRQLQGSANGYYKLVVRCGAGWISAREYFSKIYFSHLEAQKANAGTCRRNLDDSLKSRSELLGPPPAPKDSVPICPLFHPFSRLPLELQEMILSMAACHTRAYNLCYDSHLIHKSNRNEPSPISLSTMFRISKAINESLVPFVFHSTDFHFGLTGFTNFLWQSGPINRLETRRLTFHFGKLALLHCIRWLAPDPVFELLEPPVVTNPPSLQYFWRCQIQDLVRDLHLLTLTVDLEGIPSADIPMVVHILQGVFGSVERMLFVETDKGSNSKKVKLSDETVKMAGRMSWREMCKAYWEGHRTHQYFFKWDLMRATTEEFDKLMEEDKDFFDSVT</sequence>
<name>A0A9P4L4R4_9PLEO</name>
<dbReference type="AlphaFoldDB" id="A0A9P4L4R4"/>
<protein>
    <recommendedName>
        <fullName evidence="4">F-box domain-containing protein</fullName>
    </recommendedName>
</protein>
<evidence type="ECO:0000313" key="3">
    <source>
        <dbReference type="Proteomes" id="UP000800039"/>
    </source>
</evidence>